<dbReference type="AlphaFoldDB" id="A0A8T1VCS9"/>
<reference evidence="1" key="1">
    <citation type="submission" date="2021-02" db="EMBL/GenBank/DDBJ databases">
        <authorList>
            <person name="Palmer J.M."/>
        </authorList>
    </citation>
    <scope>NUCLEOTIDE SEQUENCE</scope>
    <source>
        <strain evidence="1">SCRP734</strain>
    </source>
</reference>
<proteinExistence type="predicted"/>
<accession>A0A8T1VCS9</accession>
<comment type="caution">
    <text evidence="1">The sequence shown here is derived from an EMBL/GenBank/DDBJ whole genome shotgun (WGS) entry which is preliminary data.</text>
</comment>
<dbReference type="OrthoDB" id="124962at2759"/>
<dbReference type="Proteomes" id="UP000694044">
    <property type="component" value="Unassembled WGS sequence"/>
</dbReference>
<evidence type="ECO:0000313" key="1">
    <source>
        <dbReference type="EMBL" id="KAG7378875.1"/>
    </source>
</evidence>
<protein>
    <submittedName>
        <fullName evidence="1">Uncharacterized protein</fullName>
    </submittedName>
</protein>
<gene>
    <name evidence="1" type="ORF">PHYPSEUDO_009411</name>
</gene>
<evidence type="ECO:0000313" key="2">
    <source>
        <dbReference type="Proteomes" id="UP000694044"/>
    </source>
</evidence>
<sequence>MALDAALEQRWGFLSPWCDILLYRIHYRALQDDDGGLWSAPPRALQVILPTRAGIYGEFKDEETFQIEFQNTREALSLLAAVAHVDYHAWKYLLANHCGVDFGNLETCDLFARFVLLMEHQAETELVQLCGVTQRRVISPGFSNSLQRIAAMSSKLLQPDKPGFDVEIPIRVIFSSSTVFKTSNGPIPVLLSIQSAEKLIREEWESYNWSLENQPVESGQLRCTFVLEPMIGDLGELGCGPETAEMMAKFVGENVWFSQLAVRAEMGPQRDKKAALMSFRQMMAVVFDATRRSQELANTRYCTQLVPYSASSPLQLGTVSMHCDHSLGPSEFESMFSAIVLTQTTRKLTLRMNLNDQKDRRNWWKWLAYGCFSERARTRSALEKLVLTDVDDMNIVDMDAFSTVVSSEHPEEAVYGSPHGAIVESDMMLKKGALVQWLLTKKGQPRMGSHPVKFSAAVPYVRTFSDDGKSELVNVLIPGFGRCLVKRADLVIQQVPQITYSTFGLKSLTIRFAERSPHNSSGGLAHLLAASGSSLIFLIIDGPGEELDENVILKSCPNLLELSLRKGWVGVRFNFSDFHTRKLSVPKLRFRWQDVSGLTNDLSSLHNPFIQSVRRLSFRLTNLHEARFSKGSIISSYLDALLQMLAVNQTLEYLDVTVPSEYHNYRDYFRIHHLRAINRGRKLSTGTKVAFLSVISGMVKSSPFKSDRVMKREQFTSQPTQCYLDRRVISNIFGFATTPVFRQVIFRENMHDDATSELC</sequence>
<dbReference type="EMBL" id="JAGDFM010000390">
    <property type="protein sequence ID" value="KAG7378875.1"/>
    <property type="molecule type" value="Genomic_DNA"/>
</dbReference>
<organism evidence="1 2">
    <name type="scientific">Phytophthora pseudosyringae</name>
    <dbReference type="NCBI Taxonomy" id="221518"/>
    <lineage>
        <taxon>Eukaryota</taxon>
        <taxon>Sar</taxon>
        <taxon>Stramenopiles</taxon>
        <taxon>Oomycota</taxon>
        <taxon>Peronosporomycetes</taxon>
        <taxon>Peronosporales</taxon>
        <taxon>Peronosporaceae</taxon>
        <taxon>Phytophthora</taxon>
    </lineage>
</organism>
<keyword evidence="2" id="KW-1185">Reference proteome</keyword>
<name>A0A8T1VCS9_9STRA</name>